<proteinExistence type="inferred from homology"/>
<keyword evidence="2" id="KW-0560">Oxidoreductase</keyword>
<gene>
    <name evidence="4" type="ORF">VC35_25200</name>
</gene>
<dbReference type="Gene3D" id="3.40.50.720">
    <property type="entry name" value="NAD(P)-binding Rossmann-like Domain"/>
    <property type="match status" value="1"/>
</dbReference>
<protein>
    <submittedName>
        <fullName evidence="4">Short-chain dehydrogenase</fullName>
    </submittedName>
</protein>
<sequence length="276" mass="29883">MVQSNQTARNPTESLLPEWRPAIFVTGAASGIGRACAELFARRGWFVGLYDIDSEGVAAVAATLGEGNAVCGALDVSDPQAWKQALVDFWAHSGQRLDVLLNNAGILAAGQFEAVPLTRHQAMLDVNVQGMITGCHSAFRYLRGTPCSHVINMASATAIYGQPELATYSASKFAVRGFTEGLDLEWGKFGIRVSDIWPSFVKTAMADDYGRIPSARSLGIRLTSHDVASTVWACATSKRRIHKTHWTVGMQAGFLSFATRLAPAALTRWVVQRIAR</sequence>
<reference evidence="4 5" key="1">
    <citation type="submission" date="2015-03" db="EMBL/GenBank/DDBJ databases">
        <title>Comparative genomics of Pseudomonas insights into diversity of traits involved in vanlence and defense.</title>
        <authorList>
            <person name="Qin Y."/>
        </authorList>
    </citation>
    <scope>NUCLEOTIDE SEQUENCE [LARGE SCALE GENOMIC DNA]</scope>
    <source>
        <strain evidence="4 5">C8</strain>
    </source>
</reference>
<dbReference type="SUPFAM" id="SSF51735">
    <property type="entry name" value="NAD(P)-binding Rossmann-fold domains"/>
    <property type="match status" value="1"/>
</dbReference>
<comment type="similarity">
    <text evidence="1 3">Belongs to the short-chain dehydrogenases/reductases (SDR) family.</text>
</comment>
<name>A0A0F4T4K7_PSEFL</name>
<dbReference type="InterPro" id="IPR002347">
    <property type="entry name" value="SDR_fam"/>
</dbReference>
<dbReference type="PANTHER" id="PTHR43391:SF82">
    <property type="entry name" value="OXIDOREDUCTASE SADH-RELATED"/>
    <property type="match status" value="1"/>
</dbReference>
<dbReference type="GO" id="GO:0016491">
    <property type="term" value="F:oxidoreductase activity"/>
    <property type="evidence" value="ECO:0007669"/>
    <property type="project" value="UniProtKB-KW"/>
</dbReference>
<comment type="caution">
    <text evidence="4">The sequence shown here is derived from an EMBL/GenBank/DDBJ whole genome shotgun (WGS) entry which is preliminary data.</text>
</comment>
<evidence type="ECO:0000313" key="4">
    <source>
        <dbReference type="EMBL" id="KJZ39378.1"/>
    </source>
</evidence>
<dbReference type="InterPro" id="IPR036291">
    <property type="entry name" value="NAD(P)-bd_dom_sf"/>
</dbReference>
<dbReference type="NCBIfam" id="NF006123">
    <property type="entry name" value="PRK08267.1"/>
    <property type="match status" value="1"/>
</dbReference>
<evidence type="ECO:0000256" key="1">
    <source>
        <dbReference type="ARBA" id="ARBA00006484"/>
    </source>
</evidence>
<dbReference type="PRINTS" id="PR00081">
    <property type="entry name" value="GDHRDH"/>
</dbReference>
<accession>A0A0F4T4K7</accession>
<dbReference type="PANTHER" id="PTHR43391">
    <property type="entry name" value="RETINOL DEHYDROGENASE-RELATED"/>
    <property type="match status" value="1"/>
</dbReference>
<dbReference type="PATRIC" id="fig|294.132.peg.4363"/>
<dbReference type="EMBL" id="LACC01000038">
    <property type="protein sequence ID" value="KJZ39378.1"/>
    <property type="molecule type" value="Genomic_DNA"/>
</dbReference>
<dbReference type="AlphaFoldDB" id="A0A0F4T4K7"/>
<evidence type="ECO:0000256" key="2">
    <source>
        <dbReference type="ARBA" id="ARBA00023002"/>
    </source>
</evidence>
<dbReference type="PRINTS" id="PR00080">
    <property type="entry name" value="SDRFAMILY"/>
</dbReference>
<dbReference type="Pfam" id="PF00106">
    <property type="entry name" value="adh_short"/>
    <property type="match status" value="1"/>
</dbReference>
<evidence type="ECO:0000313" key="5">
    <source>
        <dbReference type="Proteomes" id="UP000033588"/>
    </source>
</evidence>
<evidence type="ECO:0000256" key="3">
    <source>
        <dbReference type="RuleBase" id="RU000363"/>
    </source>
</evidence>
<dbReference type="Proteomes" id="UP000033588">
    <property type="component" value="Unassembled WGS sequence"/>
</dbReference>
<organism evidence="4 5">
    <name type="scientific">Pseudomonas fluorescens</name>
    <dbReference type="NCBI Taxonomy" id="294"/>
    <lineage>
        <taxon>Bacteria</taxon>
        <taxon>Pseudomonadati</taxon>
        <taxon>Pseudomonadota</taxon>
        <taxon>Gammaproteobacteria</taxon>
        <taxon>Pseudomonadales</taxon>
        <taxon>Pseudomonadaceae</taxon>
        <taxon>Pseudomonas</taxon>
    </lineage>
</organism>